<dbReference type="InterPro" id="IPR012675">
    <property type="entry name" value="Beta-grasp_dom_sf"/>
</dbReference>
<dbReference type="OrthoDB" id="9799640at2"/>
<gene>
    <name evidence="2" type="ORF">FVR03_13385</name>
</gene>
<reference evidence="2 3" key="1">
    <citation type="submission" date="2019-08" db="EMBL/GenBank/DDBJ databases">
        <authorList>
            <person name="Shi S."/>
        </authorList>
    </citation>
    <scope>NUCLEOTIDE SEQUENCE [LARGE SCALE GENOMIC DNA]</scope>
    <source>
        <strain evidence="2 3">GY10130</strain>
    </source>
</reference>
<dbReference type="EMBL" id="VRTY01000048">
    <property type="protein sequence ID" value="TXK44630.1"/>
    <property type="molecule type" value="Genomic_DNA"/>
</dbReference>
<dbReference type="PROSITE" id="PS51085">
    <property type="entry name" value="2FE2S_FER_2"/>
    <property type="match status" value="1"/>
</dbReference>
<name>A0A5C8K1Z2_9BACT</name>
<dbReference type="AlphaFoldDB" id="A0A5C8K1Z2"/>
<dbReference type="Pfam" id="PF00111">
    <property type="entry name" value="Fer2"/>
    <property type="match status" value="1"/>
</dbReference>
<comment type="caution">
    <text evidence="2">The sequence shown here is derived from an EMBL/GenBank/DDBJ whole genome shotgun (WGS) entry which is preliminary data.</text>
</comment>
<sequence length="112" mass="12510">MPNLIVLNLAFRQVEVPIGHSVFQALQAAGLDWMHACGTKGRCTTCRLIVTAGLENFGPLTINEMRYRDNGRLKENERLLCQATLHGDAAGRVPQQTMLPHLHYVETDDSRP</sequence>
<dbReference type="SUPFAM" id="SSF54292">
    <property type="entry name" value="2Fe-2S ferredoxin-like"/>
    <property type="match status" value="1"/>
</dbReference>
<dbReference type="Proteomes" id="UP000321926">
    <property type="component" value="Unassembled WGS sequence"/>
</dbReference>
<dbReference type="InterPro" id="IPR036010">
    <property type="entry name" value="2Fe-2S_ferredoxin-like_sf"/>
</dbReference>
<dbReference type="InterPro" id="IPR001041">
    <property type="entry name" value="2Fe-2S_ferredoxin-type"/>
</dbReference>
<dbReference type="Gene3D" id="3.10.20.30">
    <property type="match status" value="1"/>
</dbReference>
<accession>A0A5C8K1Z2</accession>
<proteinExistence type="predicted"/>
<dbReference type="GO" id="GO:0051536">
    <property type="term" value="F:iron-sulfur cluster binding"/>
    <property type="evidence" value="ECO:0007669"/>
    <property type="project" value="InterPro"/>
</dbReference>
<keyword evidence="3" id="KW-1185">Reference proteome</keyword>
<evidence type="ECO:0000313" key="2">
    <source>
        <dbReference type="EMBL" id="TXK44630.1"/>
    </source>
</evidence>
<protein>
    <submittedName>
        <fullName evidence="2">(2Fe-2S)-binding protein</fullName>
    </submittedName>
</protein>
<evidence type="ECO:0000313" key="3">
    <source>
        <dbReference type="Proteomes" id="UP000321926"/>
    </source>
</evidence>
<dbReference type="CDD" id="cd00207">
    <property type="entry name" value="fer2"/>
    <property type="match status" value="1"/>
</dbReference>
<evidence type="ECO:0000259" key="1">
    <source>
        <dbReference type="PROSITE" id="PS51085"/>
    </source>
</evidence>
<feature type="domain" description="2Fe-2S ferredoxin-type" evidence="1">
    <location>
        <begin position="5"/>
        <end position="97"/>
    </location>
</feature>
<dbReference type="RefSeq" id="WP_147922261.1">
    <property type="nucleotide sequence ID" value="NZ_VRTY01000048.1"/>
</dbReference>
<organism evidence="2 3">
    <name type="scientific">Pontibacter qinzhouensis</name>
    <dbReference type="NCBI Taxonomy" id="2603253"/>
    <lineage>
        <taxon>Bacteria</taxon>
        <taxon>Pseudomonadati</taxon>
        <taxon>Bacteroidota</taxon>
        <taxon>Cytophagia</taxon>
        <taxon>Cytophagales</taxon>
        <taxon>Hymenobacteraceae</taxon>
        <taxon>Pontibacter</taxon>
    </lineage>
</organism>